<evidence type="ECO:0000256" key="1">
    <source>
        <dbReference type="ARBA" id="ARBA00004175"/>
    </source>
</evidence>
<evidence type="ECO:0000256" key="10">
    <source>
        <dbReference type="ARBA" id="ARBA00023136"/>
    </source>
</evidence>
<keyword evidence="16" id="KW-1185">Reference proteome</keyword>
<protein>
    <recommendedName>
        <fullName evidence="13">Vipericidin</fullName>
    </recommendedName>
</protein>
<organism evidence="15 16">
    <name type="scientific">Salvator merianae</name>
    <name type="common">Argentine black and white tegu</name>
    <name type="synonym">Tupinambis merianae</name>
    <dbReference type="NCBI Taxonomy" id="96440"/>
    <lineage>
        <taxon>Eukaryota</taxon>
        <taxon>Metazoa</taxon>
        <taxon>Chordata</taxon>
        <taxon>Craniata</taxon>
        <taxon>Vertebrata</taxon>
        <taxon>Euteleostomi</taxon>
        <taxon>Lepidosauria</taxon>
        <taxon>Squamata</taxon>
        <taxon>Bifurcata</taxon>
        <taxon>Unidentata</taxon>
        <taxon>Episquamata</taxon>
        <taxon>Laterata</taxon>
        <taxon>Teiioidea</taxon>
        <taxon>Teiidae</taxon>
        <taxon>Salvator</taxon>
    </lineage>
</organism>
<evidence type="ECO:0000256" key="3">
    <source>
        <dbReference type="ARBA" id="ARBA00005320"/>
    </source>
</evidence>
<dbReference type="PROSITE" id="PS00947">
    <property type="entry name" value="CATHELICIDINS_2"/>
    <property type="match status" value="1"/>
</dbReference>
<dbReference type="AlphaFoldDB" id="A0A8D0DUI7"/>
<evidence type="ECO:0000256" key="8">
    <source>
        <dbReference type="ARBA" id="ARBA00022729"/>
    </source>
</evidence>
<proteinExistence type="inferred from homology"/>
<evidence type="ECO:0000256" key="6">
    <source>
        <dbReference type="ARBA" id="ARBA00022537"/>
    </source>
</evidence>
<evidence type="ECO:0000256" key="9">
    <source>
        <dbReference type="ARBA" id="ARBA00023022"/>
    </source>
</evidence>
<evidence type="ECO:0000256" key="7">
    <source>
        <dbReference type="ARBA" id="ARBA00022685"/>
    </source>
</evidence>
<reference evidence="15" key="1">
    <citation type="submission" date="2025-08" db="UniProtKB">
        <authorList>
            <consortium name="Ensembl"/>
        </authorList>
    </citation>
    <scope>IDENTIFICATION</scope>
</reference>
<name>A0A8D0DUI7_SALMN</name>
<keyword evidence="6" id="KW-1052">Target cell membrane</keyword>
<dbReference type="Proteomes" id="UP000694421">
    <property type="component" value="Unplaced"/>
</dbReference>
<evidence type="ECO:0000256" key="5">
    <source>
        <dbReference type="ARBA" id="ARBA00022529"/>
    </source>
</evidence>
<keyword evidence="12" id="KW-1053">Target membrane</keyword>
<dbReference type="PANTHER" id="PTHR10206:SF4">
    <property type="entry name" value="NEUTROPHILIC GRANULE PROTEIN"/>
    <property type="match status" value="1"/>
</dbReference>
<keyword evidence="7" id="KW-0165">Cleavage on pair of basic residues</keyword>
<dbReference type="GO" id="GO:0044218">
    <property type="term" value="C:other organism cell membrane"/>
    <property type="evidence" value="ECO:0007669"/>
    <property type="project" value="UniProtKB-KW"/>
</dbReference>
<keyword evidence="10" id="KW-0472">Membrane</keyword>
<dbReference type="Ensembl" id="ENSSMRT00000025691.1">
    <property type="protein sequence ID" value="ENSSMRP00000021952.1"/>
    <property type="gene ID" value="ENSSMRG00000017059.1"/>
</dbReference>
<evidence type="ECO:0000313" key="16">
    <source>
        <dbReference type="Proteomes" id="UP000694421"/>
    </source>
</evidence>
<dbReference type="InterPro" id="IPR046350">
    <property type="entry name" value="Cystatin_sf"/>
</dbReference>
<dbReference type="PANTHER" id="PTHR10206">
    <property type="entry name" value="CATHELICIDIN"/>
    <property type="match status" value="1"/>
</dbReference>
<dbReference type="GeneTree" id="ENSGT00390000000410"/>
<comment type="subcellular location">
    <subcellularLocation>
        <location evidence="2">Secreted</location>
    </subcellularLocation>
    <subcellularLocation>
        <location evidence="1">Target cell membrane</location>
    </subcellularLocation>
</comment>
<evidence type="ECO:0000256" key="13">
    <source>
        <dbReference type="ARBA" id="ARBA00030320"/>
    </source>
</evidence>
<evidence type="ECO:0000256" key="14">
    <source>
        <dbReference type="SAM" id="SignalP"/>
    </source>
</evidence>
<sequence length="155" mass="17686">MEKFCAALLIFGVVAALPSVPPSPSYEEVLASAVDLYNQKENPQYAFRLLELEPKADWDPSAQDIQPLKFSIKETVCLNSEKPDVNQCDFKEDGVDKDCSGFYYANQSPATVIVQCENVDQALSRITRRRWRRRIRRFFKKHGVSVAFTVARFFG</sequence>
<dbReference type="Pfam" id="PF00666">
    <property type="entry name" value="Cathelicidins"/>
    <property type="match status" value="1"/>
</dbReference>
<evidence type="ECO:0000256" key="2">
    <source>
        <dbReference type="ARBA" id="ARBA00004613"/>
    </source>
</evidence>
<feature type="signal peptide" evidence="14">
    <location>
        <begin position="1"/>
        <end position="16"/>
    </location>
</feature>
<dbReference type="SUPFAM" id="SSF54403">
    <property type="entry name" value="Cystatin/monellin"/>
    <property type="match status" value="1"/>
</dbReference>
<dbReference type="InterPro" id="IPR001894">
    <property type="entry name" value="Cathelicidin-like"/>
</dbReference>
<dbReference type="GO" id="GO:0042742">
    <property type="term" value="P:defense response to bacterium"/>
    <property type="evidence" value="ECO:0007669"/>
    <property type="project" value="UniProtKB-KW"/>
</dbReference>
<evidence type="ECO:0000256" key="11">
    <source>
        <dbReference type="ARBA" id="ARBA00023157"/>
    </source>
</evidence>
<dbReference type="InterPro" id="IPR018216">
    <property type="entry name" value="Cathelicidin_CS"/>
</dbReference>
<evidence type="ECO:0000256" key="4">
    <source>
        <dbReference type="ARBA" id="ARBA00022525"/>
    </source>
</evidence>
<dbReference type="FunFam" id="3.10.450.10:FF:000003">
    <property type="entry name" value="Cathelicidin antimicrobial peptide"/>
    <property type="match status" value="1"/>
</dbReference>
<evidence type="ECO:0000313" key="15">
    <source>
        <dbReference type="Ensembl" id="ENSSMRP00000021952.1"/>
    </source>
</evidence>
<evidence type="ECO:0000256" key="12">
    <source>
        <dbReference type="ARBA" id="ARBA00023298"/>
    </source>
</evidence>
<dbReference type="GO" id="GO:0005615">
    <property type="term" value="C:extracellular space"/>
    <property type="evidence" value="ECO:0007669"/>
    <property type="project" value="TreeGrafter"/>
</dbReference>
<reference evidence="15" key="2">
    <citation type="submission" date="2025-09" db="UniProtKB">
        <authorList>
            <consortium name="Ensembl"/>
        </authorList>
    </citation>
    <scope>IDENTIFICATION</scope>
</reference>
<keyword evidence="8 14" id="KW-0732">Signal</keyword>
<dbReference type="Gene3D" id="3.10.450.10">
    <property type="match status" value="1"/>
</dbReference>
<accession>A0A8D0DUI7</accession>
<keyword evidence="4" id="KW-0964">Secreted</keyword>
<dbReference type="OMA" id="TIMETEC"/>
<feature type="chain" id="PRO_5034301582" description="Vipericidin" evidence="14">
    <location>
        <begin position="17"/>
        <end position="155"/>
    </location>
</feature>
<keyword evidence="9" id="KW-0044">Antibiotic</keyword>
<comment type="similarity">
    <text evidence="3">Belongs to the cathelicidin family.</text>
</comment>
<keyword evidence="11" id="KW-1015">Disulfide bond</keyword>
<keyword evidence="5" id="KW-0929">Antimicrobial</keyword>